<evidence type="ECO:0000313" key="3">
    <source>
        <dbReference type="EMBL" id="SVC14974.1"/>
    </source>
</evidence>
<feature type="non-terminal residue" evidence="3">
    <location>
        <position position="378"/>
    </location>
</feature>
<dbReference type="PROSITE" id="PS50157">
    <property type="entry name" value="ZINC_FINGER_C2H2_2"/>
    <property type="match status" value="1"/>
</dbReference>
<gene>
    <name evidence="3" type="ORF">METZ01_LOCUS267828</name>
</gene>
<dbReference type="AlphaFoldDB" id="A0A382JR34"/>
<name>A0A382JR34_9ZZZZ</name>
<evidence type="ECO:0000259" key="2">
    <source>
        <dbReference type="PROSITE" id="PS50157"/>
    </source>
</evidence>
<feature type="region of interest" description="Disordered" evidence="1">
    <location>
        <begin position="56"/>
        <end position="79"/>
    </location>
</feature>
<dbReference type="Gene3D" id="3.40.50.11980">
    <property type="match status" value="1"/>
</dbReference>
<feature type="domain" description="C2H2-type" evidence="2">
    <location>
        <begin position="272"/>
        <end position="297"/>
    </location>
</feature>
<feature type="compositionally biased region" description="Low complexity" evidence="1">
    <location>
        <begin position="64"/>
        <end position="74"/>
    </location>
</feature>
<dbReference type="InterPro" id="IPR013087">
    <property type="entry name" value="Znf_C2H2_type"/>
</dbReference>
<dbReference type="EMBL" id="UINC01076117">
    <property type="protein sequence ID" value="SVC14974.1"/>
    <property type="molecule type" value="Genomic_DNA"/>
</dbReference>
<accession>A0A382JR34</accession>
<organism evidence="3">
    <name type="scientific">marine metagenome</name>
    <dbReference type="NCBI Taxonomy" id="408172"/>
    <lineage>
        <taxon>unclassified sequences</taxon>
        <taxon>metagenomes</taxon>
        <taxon>ecological metagenomes</taxon>
    </lineage>
</organism>
<dbReference type="SMART" id="SM00355">
    <property type="entry name" value="ZnF_C2H2"/>
    <property type="match status" value="2"/>
</dbReference>
<protein>
    <recommendedName>
        <fullName evidence="2">C2H2-type domain-containing protein</fullName>
    </recommendedName>
</protein>
<evidence type="ECO:0000256" key="1">
    <source>
        <dbReference type="SAM" id="MobiDB-lite"/>
    </source>
</evidence>
<proteinExistence type="predicted"/>
<dbReference type="PROSITE" id="PS00028">
    <property type="entry name" value="ZINC_FINGER_C2H2_1"/>
    <property type="match status" value="1"/>
</dbReference>
<sequence>MRQLKHASATCIDCDEVLITSRELSLHSDETGHEKFTGEVMVANLRELQNLTRVDAGASHEESAGPLSSGSSASNRDDEDEVLHVSLDAQNIVLGSGTEAALTDILQQLRAVAEELDIAIELDCVVPNYWISSSRTGKDSAFKSKIKELSRVIPIQISNEDREVDDYVVVSLAAARDGFYVSNDYGMHRHVGKNTAWSELHRITFRRDWKTKHMFLDFPGHERLSDGEICESRIKKAYGKIWSENRLGFEFEEWELQAITKMYDSSSDELRYFCPECEEKFPKLSVLNRHRREMKHACLICDDCSEMIAIIRNNIDSDNTLEAEQRIANLEQEQIILSKAHQRRHRRGSRHENYSGRWYSREELLIQKVEDGTDEQTT</sequence>
<reference evidence="3" key="1">
    <citation type="submission" date="2018-05" db="EMBL/GenBank/DDBJ databases">
        <authorList>
            <person name="Lanie J.A."/>
            <person name="Ng W.-L."/>
            <person name="Kazmierczak K.M."/>
            <person name="Andrzejewski T.M."/>
            <person name="Davidsen T.M."/>
            <person name="Wayne K.J."/>
            <person name="Tettelin H."/>
            <person name="Glass J.I."/>
            <person name="Rusch D."/>
            <person name="Podicherti R."/>
            <person name="Tsui H.-C.T."/>
            <person name="Winkler M.E."/>
        </authorList>
    </citation>
    <scope>NUCLEOTIDE SEQUENCE</scope>
</reference>